<evidence type="ECO:0000313" key="2">
    <source>
        <dbReference type="Proteomes" id="UP000010445"/>
    </source>
</evidence>
<evidence type="ECO:0000313" key="1">
    <source>
        <dbReference type="EMBL" id="EKX89728.1"/>
    </source>
</evidence>
<sequence length="64" mass="7352">MVGSIAARRRIGGDVLITRAEFITYVESATRDEYWIDYSIYELHITNASIKLIESTDTSIPENW</sequence>
<dbReference type="EMBL" id="AMEM01000022">
    <property type="protein sequence ID" value="EKX89728.1"/>
    <property type="molecule type" value="Genomic_DNA"/>
</dbReference>
<reference evidence="1 2" key="1">
    <citation type="submission" date="2012-05" db="EMBL/GenBank/DDBJ databases">
        <authorList>
            <person name="Weinstock G."/>
            <person name="Sodergren E."/>
            <person name="Lobos E.A."/>
            <person name="Fulton L."/>
            <person name="Fulton R."/>
            <person name="Courtney L."/>
            <person name="Fronick C."/>
            <person name="O'Laughlin M."/>
            <person name="Godfrey J."/>
            <person name="Wilson R.M."/>
            <person name="Miner T."/>
            <person name="Farmer C."/>
            <person name="Delehaunty K."/>
            <person name="Cordes M."/>
            <person name="Minx P."/>
            <person name="Tomlinson C."/>
            <person name="Chen J."/>
            <person name="Wollam A."/>
            <person name="Pepin K.H."/>
            <person name="Bhonagiri V."/>
            <person name="Zhang X."/>
            <person name="Suruliraj S."/>
            <person name="Warren W."/>
            <person name="Mitreva M."/>
            <person name="Mardis E.R."/>
            <person name="Wilson R.K."/>
        </authorList>
    </citation>
    <scope>NUCLEOTIDE SEQUENCE [LARGE SCALE GENOMIC DNA]</scope>
    <source>
        <strain evidence="1 2">F0235</strain>
    </source>
</reference>
<dbReference type="AlphaFoldDB" id="L1MEP9"/>
<dbReference type="Proteomes" id="UP000010445">
    <property type="component" value="Unassembled WGS sequence"/>
</dbReference>
<comment type="caution">
    <text evidence="1">The sequence shown here is derived from an EMBL/GenBank/DDBJ whole genome shotgun (WGS) entry which is preliminary data.</text>
</comment>
<proteinExistence type="predicted"/>
<dbReference type="HOGENOM" id="CLU_2860080_0_0_11"/>
<keyword evidence="2" id="KW-1185">Reference proteome</keyword>
<accession>L1MEP9</accession>
<organism evidence="1 2">
    <name type="scientific">Corynebacterium durum F0235</name>
    <dbReference type="NCBI Taxonomy" id="1035195"/>
    <lineage>
        <taxon>Bacteria</taxon>
        <taxon>Bacillati</taxon>
        <taxon>Actinomycetota</taxon>
        <taxon>Actinomycetes</taxon>
        <taxon>Mycobacteriales</taxon>
        <taxon>Corynebacteriaceae</taxon>
        <taxon>Corynebacterium</taxon>
    </lineage>
</organism>
<gene>
    <name evidence="1" type="ORF">HMPREF9997_01631</name>
</gene>
<protein>
    <submittedName>
        <fullName evidence="1">Uncharacterized protein</fullName>
    </submittedName>
</protein>
<name>L1MEP9_9CORY</name>
<dbReference type="PATRIC" id="fig|1035195.3.peg.1470"/>